<gene>
    <name evidence="2" type="ORF">B0T10DRAFT_181220</name>
</gene>
<proteinExistence type="predicted"/>
<evidence type="ECO:0000313" key="3">
    <source>
        <dbReference type="Proteomes" id="UP000777438"/>
    </source>
</evidence>
<accession>A0A9P8WGW0</accession>
<comment type="caution">
    <text evidence="2">The sequence shown here is derived from an EMBL/GenBank/DDBJ whole genome shotgun (WGS) entry which is preliminary data.</text>
</comment>
<sequence length="209" mass="22646">MLWSHQSSPVFFTLSKLPFIAKGGRAPSALGGLLISLGRRMRHQPASFLLPSRLGSLVCGFWMILCLSNTASHSFVFCCCLPLFSITLQPSYFILCALSRPQTTTCQCTKPSAPGALPHGAGSPGRWDTAESRGSSPGKRNETIASSSTMFNAESTARLVRELFDFPFTSFLKIFLSPLEHGFGAFRLLCSMPSWSTGVATISWSQPTA</sequence>
<feature type="region of interest" description="Disordered" evidence="1">
    <location>
        <begin position="112"/>
        <end position="143"/>
    </location>
</feature>
<keyword evidence="3" id="KW-1185">Reference proteome</keyword>
<dbReference type="EMBL" id="JAGPYM010000003">
    <property type="protein sequence ID" value="KAH6897251.1"/>
    <property type="molecule type" value="Genomic_DNA"/>
</dbReference>
<organism evidence="2 3">
    <name type="scientific">Thelonectria olida</name>
    <dbReference type="NCBI Taxonomy" id="1576542"/>
    <lineage>
        <taxon>Eukaryota</taxon>
        <taxon>Fungi</taxon>
        <taxon>Dikarya</taxon>
        <taxon>Ascomycota</taxon>
        <taxon>Pezizomycotina</taxon>
        <taxon>Sordariomycetes</taxon>
        <taxon>Hypocreomycetidae</taxon>
        <taxon>Hypocreales</taxon>
        <taxon>Nectriaceae</taxon>
        <taxon>Thelonectria</taxon>
    </lineage>
</organism>
<reference evidence="2 3" key="1">
    <citation type="journal article" date="2021" name="Nat. Commun.">
        <title>Genetic determinants of endophytism in the Arabidopsis root mycobiome.</title>
        <authorList>
            <person name="Mesny F."/>
            <person name="Miyauchi S."/>
            <person name="Thiergart T."/>
            <person name="Pickel B."/>
            <person name="Atanasova L."/>
            <person name="Karlsson M."/>
            <person name="Huettel B."/>
            <person name="Barry K.W."/>
            <person name="Haridas S."/>
            <person name="Chen C."/>
            <person name="Bauer D."/>
            <person name="Andreopoulos W."/>
            <person name="Pangilinan J."/>
            <person name="LaButti K."/>
            <person name="Riley R."/>
            <person name="Lipzen A."/>
            <person name="Clum A."/>
            <person name="Drula E."/>
            <person name="Henrissat B."/>
            <person name="Kohler A."/>
            <person name="Grigoriev I.V."/>
            <person name="Martin F.M."/>
            <person name="Hacquard S."/>
        </authorList>
    </citation>
    <scope>NUCLEOTIDE SEQUENCE [LARGE SCALE GENOMIC DNA]</scope>
    <source>
        <strain evidence="2 3">MPI-CAGE-CH-0241</strain>
    </source>
</reference>
<protein>
    <submittedName>
        <fullName evidence="2">Uncharacterized protein</fullName>
    </submittedName>
</protein>
<name>A0A9P8WGW0_9HYPO</name>
<dbReference type="AlphaFoldDB" id="A0A9P8WGW0"/>
<dbReference type="Proteomes" id="UP000777438">
    <property type="component" value="Unassembled WGS sequence"/>
</dbReference>
<evidence type="ECO:0000313" key="2">
    <source>
        <dbReference type="EMBL" id="KAH6897251.1"/>
    </source>
</evidence>
<evidence type="ECO:0000256" key="1">
    <source>
        <dbReference type="SAM" id="MobiDB-lite"/>
    </source>
</evidence>